<dbReference type="InterPro" id="IPR027417">
    <property type="entry name" value="P-loop_NTPase"/>
</dbReference>
<dbReference type="RefSeq" id="WP_189490341.1">
    <property type="nucleotide sequence ID" value="NZ_BMZO01000007.1"/>
</dbReference>
<dbReference type="Gene3D" id="3.40.50.300">
    <property type="entry name" value="P-loop containing nucleotide triphosphate hydrolases"/>
    <property type="match status" value="1"/>
</dbReference>
<protein>
    <recommendedName>
        <fullName evidence="5 6">Dephospho-CoA kinase</fullName>
        <ecNumber evidence="5 6">2.7.1.24</ecNumber>
    </recommendedName>
    <alternativeName>
        <fullName evidence="5">Dephosphocoenzyme A kinase</fullName>
    </alternativeName>
</protein>
<evidence type="ECO:0000256" key="4">
    <source>
        <dbReference type="ARBA" id="ARBA00022993"/>
    </source>
</evidence>
<keyword evidence="2 5" id="KW-0547">Nucleotide-binding</keyword>
<comment type="caution">
    <text evidence="7">The sequence shown here is derived from an EMBL/GenBank/DDBJ whole genome shotgun (WGS) entry which is preliminary data.</text>
</comment>
<comment type="catalytic activity">
    <reaction evidence="5">
        <text>3'-dephospho-CoA + ATP = ADP + CoA + H(+)</text>
        <dbReference type="Rhea" id="RHEA:18245"/>
        <dbReference type="ChEBI" id="CHEBI:15378"/>
        <dbReference type="ChEBI" id="CHEBI:30616"/>
        <dbReference type="ChEBI" id="CHEBI:57287"/>
        <dbReference type="ChEBI" id="CHEBI:57328"/>
        <dbReference type="ChEBI" id="CHEBI:456216"/>
        <dbReference type="EC" id="2.7.1.24"/>
    </reaction>
</comment>
<keyword evidence="5" id="KW-0963">Cytoplasm</keyword>
<accession>A0A8J3DJU3</accession>
<evidence type="ECO:0000256" key="3">
    <source>
        <dbReference type="ARBA" id="ARBA00022840"/>
    </source>
</evidence>
<dbReference type="InterPro" id="IPR001977">
    <property type="entry name" value="Depp_CoAkinase"/>
</dbReference>
<evidence type="ECO:0000256" key="2">
    <source>
        <dbReference type="ARBA" id="ARBA00022741"/>
    </source>
</evidence>
<dbReference type="UniPathway" id="UPA00241">
    <property type="reaction ID" value="UER00356"/>
</dbReference>
<evidence type="ECO:0000313" key="7">
    <source>
        <dbReference type="EMBL" id="GHC74411.1"/>
    </source>
</evidence>
<dbReference type="GO" id="GO:0005737">
    <property type="term" value="C:cytoplasm"/>
    <property type="evidence" value="ECO:0007669"/>
    <property type="project" value="UniProtKB-SubCell"/>
</dbReference>
<keyword evidence="5 7" id="KW-0418">Kinase</keyword>
<keyword evidence="4 5" id="KW-0173">Coenzyme A biosynthesis</keyword>
<dbReference type="PROSITE" id="PS51219">
    <property type="entry name" value="DPCK"/>
    <property type="match status" value="1"/>
</dbReference>
<evidence type="ECO:0000313" key="8">
    <source>
        <dbReference type="Proteomes" id="UP000641137"/>
    </source>
</evidence>
<reference evidence="7" key="2">
    <citation type="submission" date="2020-09" db="EMBL/GenBank/DDBJ databases">
        <authorList>
            <person name="Sun Q."/>
            <person name="Kim S."/>
        </authorList>
    </citation>
    <scope>NUCLEOTIDE SEQUENCE</scope>
    <source>
        <strain evidence="7">KCTC 42097</strain>
    </source>
</reference>
<organism evidence="7 8">
    <name type="scientific">Limoniibacter endophyticus</name>
    <dbReference type="NCBI Taxonomy" id="1565040"/>
    <lineage>
        <taxon>Bacteria</taxon>
        <taxon>Pseudomonadati</taxon>
        <taxon>Pseudomonadota</taxon>
        <taxon>Alphaproteobacteria</taxon>
        <taxon>Hyphomicrobiales</taxon>
        <taxon>Bartonellaceae</taxon>
        <taxon>Limoniibacter</taxon>
    </lineage>
</organism>
<keyword evidence="8" id="KW-1185">Reference proteome</keyword>
<dbReference type="HAMAP" id="MF_00376">
    <property type="entry name" value="Dephospho_CoA_kinase"/>
    <property type="match status" value="1"/>
</dbReference>
<evidence type="ECO:0000256" key="6">
    <source>
        <dbReference type="NCBIfam" id="TIGR00152"/>
    </source>
</evidence>
<evidence type="ECO:0000256" key="5">
    <source>
        <dbReference type="HAMAP-Rule" id="MF_00376"/>
    </source>
</evidence>
<dbReference type="PANTHER" id="PTHR10695">
    <property type="entry name" value="DEPHOSPHO-COA KINASE-RELATED"/>
    <property type="match status" value="1"/>
</dbReference>
<dbReference type="PANTHER" id="PTHR10695:SF46">
    <property type="entry name" value="BIFUNCTIONAL COENZYME A SYNTHASE-RELATED"/>
    <property type="match status" value="1"/>
</dbReference>
<dbReference type="NCBIfam" id="TIGR00152">
    <property type="entry name" value="dephospho-CoA kinase"/>
    <property type="match status" value="1"/>
</dbReference>
<comment type="similarity">
    <text evidence="1 5">Belongs to the CoaE family.</text>
</comment>
<name>A0A8J3DJU3_9HYPH</name>
<dbReference type="Pfam" id="PF01121">
    <property type="entry name" value="CoaE"/>
    <property type="match status" value="1"/>
</dbReference>
<keyword evidence="5" id="KW-0808">Transferase</keyword>
<proteinExistence type="inferred from homology"/>
<sequence>MIILALTGSIGMGKSTTAKIFSDQGVPVHDSDMTVHEIYAGEAVPFIEEAFPGAVKRGMVDRSELGALVLNNPGAIKRLESIVHPLVRSHRDRFLKYHKDQNTSAVLLDVPLLFETGADAEADKIVVVTCDPALQRERVLTRPGMTLEKFEAIVARQMPDAEKRARADFVIDTGNGLDDARHQVQAVLHSLGIIT</sequence>
<comment type="function">
    <text evidence="5">Catalyzes the phosphorylation of the 3'-hydroxyl group of dephosphocoenzyme A to form coenzyme A.</text>
</comment>
<gene>
    <name evidence="5 7" type="primary">coaE</name>
    <name evidence="7" type="ORF">GCM10010136_23600</name>
</gene>
<comment type="pathway">
    <text evidence="5">Cofactor biosynthesis; coenzyme A biosynthesis; CoA from (R)-pantothenate: step 5/5.</text>
</comment>
<feature type="binding site" evidence="5">
    <location>
        <begin position="11"/>
        <end position="16"/>
    </location>
    <ligand>
        <name>ATP</name>
        <dbReference type="ChEBI" id="CHEBI:30616"/>
    </ligand>
</feature>
<keyword evidence="3 5" id="KW-0067">ATP-binding</keyword>
<dbReference type="CDD" id="cd02022">
    <property type="entry name" value="DPCK"/>
    <property type="match status" value="1"/>
</dbReference>
<dbReference type="GO" id="GO:0004140">
    <property type="term" value="F:dephospho-CoA kinase activity"/>
    <property type="evidence" value="ECO:0007669"/>
    <property type="project" value="UniProtKB-UniRule"/>
</dbReference>
<comment type="subcellular location">
    <subcellularLocation>
        <location evidence="5">Cytoplasm</location>
    </subcellularLocation>
</comment>
<dbReference type="GO" id="GO:0005524">
    <property type="term" value="F:ATP binding"/>
    <property type="evidence" value="ECO:0007669"/>
    <property type="project" value="UniProtKB-UniRule"/>
</dbReference>
<dbReference type="GO" id="GO:0015937">
    <property type="term" value="P:coenzyme A biosynthetic process"/>
    <property type="evidence" value="ECO:0007669"/>
    <property type="project" value="UniProtKB-UniRule"/>
</dbReference>
<dbReference type="Proteomes" id="UP000641137">
    <property type="component" value="Unassembled WGS sequence"/>
</dbReference>
<dbReference type="SUPFAM" id="SSF52540">
    <property type="entry name" value="P-loop containing nucleoside triphosphate hydrolases"/>
    <property type="match status" value="1"/>
</dbReference>
<dbReference type="EC" id="2.7.1.24" evidence="5 6"/>
<dbReference type="EMBL" id="BMZO01000007">
    <property type="protein sequence ID" value="GHC74411.1"/>
    <property type="molecule type" value="Genomic_DNA"/>
</dbReference>
<evidence type="ECO:0000256" key="1">
    <source>
        <dbReference type="ARBA" id="ARBA00009018"/>
    </source>
</evidence>
<dbReference type="AlphaFoldDB" id="A0A8J3DJU3"/>
<reference evidence="7" key="1">
    <citation type="journal article" date="2014" name="Int. J. Syst. Evol. Microbiol.">
        <title>Complete genome sequence of Corynebacterium casei LMG S-19264T (=DSM 44701T), isolated from a smear-ripened cheese.</title>
        <authorList>
            <consortium name="US DOE Joint Genome Institute (JGI-PGF)"/>
            <person name="Walter F."/>
            <person name="Albersmeier A."/>
            <person name="Kalinowski J."/>
            <person name="Ruckert C."/>
        </authorList>
    </citation>
    <scope>NUCLEOTIDE SEQUENCE</scope>
    <source>
        <strain evidence="7">KCTC 42097</strain>
    </source>
</reference>